<dbReference type="InterPro" id="IPR002871">
    <property type="entry name" value="NIF_FeS_clus_asmbl_NifU_N"/>
</dbReference>
<evidence type="ECO:0000313" key="3">
    <source>
        <dbReference type="Proteomes" id="UP000054729"/>
    </source>
</evidence>
<dbReference type="Pfam" id="PF01592">
    <property type="entry name" value="NifU_N"/>
    <property type="match status" value="1"/>
</dbReference>
<dbReference type="GO" id="GO:0005506">
    <property type="term" value="F:iron ion binding"/>
    <property type="evidence" value="ECO:0007669"/>
    <property type="project" value="InterPro"/>
</dbReference>
<dbReference type="OrthoDB" id="46697at2"/>
<keyword evidence="3" id="KW-1185">Reference proteome</keyword>
<dbReference type="STRING" id="66969.Lwal_1863"/>
<accession>A0A0W1AAP0</accession>
<dbReference type="GO" id="GO:0016226">
    <property type="term" value="P:iron-sulfur cluster assembly"/>
    <property type="evidence" value="ECO:0007669"/>
    <property type="project" value="InterPro"/>
</dbReference>
<name>A0A0W1AAP0_9GAMM</name>
<evidence type="ECO:0000313" key="2">
    <source>
        <dbReference type="EMBL" id="KTD78428.1"/>
    </source>
</evidence>
<dbReference type="SUPFAM" id="SSF82649">
    <property type="entry name" value="SufE/NifU"/>
    <property type="match status" value="1"/>
</dbReference>
<sequence>MMYNDIVQDCFFNPLHVGTLDLKNPFVVGLQREQLGQQNCVSFFVQCSAKGVILQASFKCNGNPYMIAALEWICRQSEGKQLDGISKFSHDELIKLFEIPTKYYPAAIYIEGICKEIQNLMMKKLWGKSNECRSSRS</sequence>
<proteinExistence type="predicted"/>
<dbReference type="GO" id="GO:0051536">
    <property type="term" value="F:iron-sulfur cluster binding"/>
    <property type="evidence" value="ECO:0007669"/>
    <property type="project" value="InterPro"/>
</dbReference>
<dbReference type="Gene3D" id="3.90.1010.10">
    <property type="match status" value="1"/>
</dbReference>
<dbReference type="EMBL" id="LNZB01000041">
    <property type="protein sequence ID" value="KTD78428.1"/>
    <property type="molecule type" value="Genomic_DNA"/>
</dbReference>
<dbReference type="AlphaFoldDB" id="A0A0W1AAP0"/>
<organism evidence="2 3">
    <name type="scientific">Legionella waltersii</name>
    <dbReference type="NCBI Taxonomy" id="66969"/>
    <lineage>
        <taxon>Bacteria</taxon>
        <taxon>Pseudomonadati</taxon>
        <taxon>Pseudomonadota</taxon>
        <taxon>Gammaproteobacteria</taxon>
        <taxon>Legionellales</taxon>
        <taxon>Legionellaceae</taxon>
        <taxon>Legionella</taxon>
    </lineage>
</organism>
<dbReference type="Proteomes" id="UP000054729">
    <property type="component" value="Unassembled WGS sequence"/>
</dbReference>
<dbReference type="RefSeq" id="WP_058480516.1">
    <property type="nucleotide sequence ID" value="NZ_CAAAIQ010000004.1"/>
</dbReference>
<evidence type="ECO:0000259" key="1">
    <source>
        <dbReference type="Pfam" id="PF01592"/>
    </source>
</evidence>
<comment type="caution">
    <text evidence="2">The sequence shown here is derived from an EMBL/GenBank/DDBJ whole genome shotgun (WGS) entry which is preliminary data.</text>
</comment>
<feature type="domain" description="NIF system FeS cluster assembly NifU N-terminal" evidence="1">
    <location>
        <begin position="2"/>
        <end position="107"/>
    </location>
</feature>
<dbReference type="PATRIC" id="fig|66969.6.peg.2026"/>
<reference evidence="2 3" key="1">
    <citation type="submission" date="2015-11" db="EMBL/GenBank/DDBJ databases">
        <title>Genomic analysis of 38 Legionella species identifies large and diverse effector repertoires.</title>
        <authorList>
            <person name="Burstein D."/>
            <person name="Amaro F."/>
            <person name="Zusman T."/>
            <person name="Lifshitz Z."/>
            <person name="Cohen O."/>
            <person name="Gilbert J.A."/>
            <person name="Pupko T."/>
            <person name="Shuman H.A."/>
            <person name="Segal G."/>
        </authorList>
    </citation>
    <scope>NUCLEOTIDE SEQUENCE [LARGE SCALE GENOMIC DNA]</scope>
    <source>
        <strain evidence="2 3">ATCC 51914</strain>
    </source>
</reference>
<gene>
    <name evidence="2" type="ORF">Lwal_1863</name>
</gene>
<protein>
    <submittedName>
        <fullName evidence="2">NifU family transporter iron binding protein</fullName>
    </submittedName>
</protein>